<dbReference type="InterPro" id="IPR003779">
    <property type="entry name" value="CMD-like"/>
</dbReference>
<dbReference type="InterPro" id="IPR029032">
    <property type="entry name" value="AhpD-like"/>
</dbReference>
<accession>A0A094QE42</accession>
<dbReference type="SUPFAM" id="SSF69118">
    <property type="entry name" value="AhpD-like"/>
    <property type="match status" value="1"/>
</dbReference>
<proteinExistence type="predicted"/>
<gene>
    <name evidence="3" type="ORF">GM51_0775</name>
</gene>
<reference evidence="3" key="1">
    <citation type="submission" date="2014-06" db="EMBL/GenBank/DDBJ databases">
        <title>Key roles for freshwater Actinobacteria revealed by deep metagenomic sequencing.</title>
        <authorList>
            <person name="Ghai R."/>
            <person name="Mizuno C.M."/>
            <person name="Picazo A."/>
            <person name="Camacho A."/>
            <person name="Rodriguez-Valera F."/>
        </authorList>
    </citation>
    <scope>NUCLEOTIDE SEQUENCE</scope>
</reference>
<evidence type="ECO:0000259" key="2">
    <source>
        <dbReference type="Pfam" id="PF02627"/>
    </source>
</evidence>
<feature type="domain" description="Carboxymuconolactone decarboxylase-like" evidence="2">
    <location>
        <begin position="62"/>
        <end position="125"/>
    </location>
</feature>
<dbReference type="AlphaFoldDB" id="A0A094QE42"/>
<protein>
    <recommendedName>
        <fullName evidence="2">Carboxymuconolactone decarboxylase-like domain-containing protein</fullName>
    </recommendedName>
</protein>
<name>A0A094QE42_9ZZZZ</name>
<evidence type="ECO:0000313" key="3">
    <source>
        <dbReference type="EMBL" id="KGA21717.1"/>
    </source>
</evidence>
<dbReference type="GO" id="GO:0051920">
    <property type="term" value="F:peroxiredoxin activity"/>
    <property type="evidence" value="ECO:0007669"/>
    <property type="project" value="InterPro"/>
</dbReference>
<dbReference type="Pfam" id="PF02627">
    <property type="entry name" value="CMD"/>
    <property type="match status" value="1"/>
</dbReference>
<feature type="region of interest" description="Disordered" evidence="1">
    <location>
        <begin position="1"/>
        <end position="25"/>
    </location>
</feature>
<dbReference type="PANTHER" id="PTHR34846:SF5">
    <property type="entry name" value="CARBOXYMUCONOLACTONE DECARBOXYLASE-LIKE DOMAIN-CONTAINING PROTEIN"/>
    <property type="match status" value="1"/>
</dbReference>
<evidence type="ECO:0000256" key="1">
    <source>
        <dbReference type="SAM" id="MobiDB-lite"/>
    </source>
</evidence>
<comment type="caution">
    <text evidence="3">The sequence shown here is derived from an EMBL/GenBank/DDBJ whole genome shotgun (WGS) entry which is preliminary data.</text>
</comment>
<organism evidence="3">
    <name type="scientific">freshwater metagenome</name>
    <dbReference type="NCBI Taxonomy" id="449393"/>
    <lineage>
        <taxon>unclassified sequences</taxon>
        <taxon>metagenomes</taxon>
        <taxon>ecological metagenomes</taxon>
    </lineage>
</organism>
<sequence length="203" mass="22707">MTNESEWGVNENESPLGSLRPVEPRINPVGEMTEEVKVIMGGGINSPAGTPLNIFGTIAHHPRLLKRFMNFAGMFLNKGLLPDREREIVILRVGWNCQSVYEFGQHTLIGQRVGLSLKEIDALTKDVEQFAWNDRDRVLINMSDELCADDCVSTATWTELTTQWNEAELVELVMVAGMYRLVSGFLNTMGVELDADTPGWPEP</sequence>
<feature type="compositionally biased region" description="Polar residues" evidence="1">
    <location>
        <begin position="1"/>
        <end position="15"/>
    </location>
</feature>
<dbReference type="Gene3D" id="1.20.1290.10">
    <property type="entry name" value="AhpD-like"/>
    <property type="match status" value="1"/>
</dbReference>
<dbReference type="PANTHER" id="PTHR34846">
    <property type="entry name" value="4-CARBOXYMUCONOLACTONE DECARBOXYLASE FAMILY PROTEIN (AFU_ORTHOLOGUE AFUA_6G11590)"/>
    <property type="match status" value="1"/>
</dbReference>
<dbReference type="EMBL" id="JNSL01000002">
    <property type="protein sequence ID" value="KGA21717.1"/>
    <property type="molecule type" value="Genomic_DNA"/>
</dbReference>